<feature type="region of interest" description="Disordered" evidence="1">
    <location>
        <begin position="131"/>
        <end position="154"/>
    </location>
</feature>
<evidence type="ECO:0000313" key="3">
    <source>
        <dbReference type="Proteomes" id="UP000268535"/>
    </source>
</evidence>
<dbReference type="AlphaFoldDB" id="A0A4P9WRV0"/>
<proteinExistence type="predicted"/>
<gene>
    <name evidence="2" type="ORF">CAUPRSCDRAFT_13268</name>
</gene>
<accession>A0A4P9WRV0</accession>
<evidence type="ECO:0000256" key="1">
    <source>
        <dbReference type="SAM" id="MobiDB-lite"/>
    </source>
</evidence>
<organism evidence="2 3">
    <name type="scientific">Caulochytrium protostelioides</name>
    <dbReference type="NCBI Taxonomy" id="1555241"/>
    <lineage>
        <taxon>Eukaryota</taxon>
        <taxon>Fungi</taxon>
        <taxon>Fungi incertae sedis</taxon>
        <taxon>Chytridiomycota</taxon>
        <taxon>Chytridiomycota incertae sedis</taxon>
        <taxon>Chytridiomycetes</taxon>
        <taxon>Caulochytriales</taxon>
        <taxon>Caulochytriaceae</taxon>
        <taxon>Caulochytrium</taxon>
    </lineage>
</organism>
<dbReference type="Proteomes" id="UP000268535">
    <property type="component" value="Unassembled WGS sequence"/>
</dbReference>
<evidence type="ECO:0000313" key="2">
    <source>
        <dbReference type="EMBL" id="RKO94903.1"/>
    </source>
</evidence>
<sequence>MRTSTPPPIAAGSTYLDERNWFHNDIDEPPLTTWVGVALGGNGCSVPTGGVRVRDADADVDVDADADEGASVGSIHGASVVVVVVSGADFVSDGACVSDEESVVVDDHEVAGSSVVDGGAFVDVGSCHSDVDGSVHDDDDDDDDEGSGGGSVVDHDVAAAVVDGEVVRVIDSRVGSGDGFSLDVCGDGGDEGGGGGGGGGDGEAVFVTGGCVRVTVCGLTVRVSVMVTACRTEATGACGTSSAAAARCTLRSPERSAASVMAAKGPCCTEVGRASAMVGVGV</sequence>
<reference evidence="3" key="1">
    <citation type="journal article" date="2018" name="Nat. Microbiol.">
        <title>Leveraging single-cell genomics to expand the fungal tree of life.</title>
        <authorList>
            <person name="Ahrendt S.R."/>
            <person name="Quandt C.A."/>
            <person name="Ciobanu D."/>
            <person name="Clum A."/>
            <person name="Salamov A."/>
            <person name="Andreopoulos B."/>
            <person name="Cheng J.F."/>
            <person name="Woyke T."/>
            <person name="Pelin A."/>
            <person name="Henrissat B."/>
            <person name="Reynolds N.K."/>
            <person name="Benny G.L."/>
            <person name="Smith M.E."/>
            <person name="James T.Y."/>
            <person name="Grigoriev I.V."/>
        </authorList>
    </citation>
    <scope>NUCLEOTIDE SEQUENCE [LARGE SCALE GENOMIC DNA]</scope>
    <source>
        <strain evidence="3">ATCC 52028</strain>
    </source>
</reference>
<feature type="compositionally biased region" description="Acidic residues" evidence="1">
    <location>
        <begin position="137"/>
        <end position="146"/>
    </location>
</feature>
<name>A0A4P9WRV0_9FUNG</name>
<protein>
    <submittedName>
        <fullName evidence="2">Uncharacterized protein</fullName>
    </submittedName>
</protein>
<dbReference type="EMBL" id="ML014012">
    <property type="protein sequence ID" value="RKO94903.1"/>
    <property type="molecule type" value="Genomic_DNA"/>
</dbReference>